<dbReference type="Pfam" id="PF00884">
    <property type="entry name" value="Sulfatase"/>
    <property type="match status" value="1"/>
</dbReference>
<feature type="domain" description="Sulfatase N-terminal" evidence="9">
    <location>
        <begin position="259"/>
        <end position="556"/>
    </location>
</feature>
<dbReference type="InterPro" id="IPR058130">
    <property type="entry name" value="PEA_transf_C"/>
</dbReference>
<proteinExistence type="predicted"/>
<dbReference type="EMBL" id="NOIG01000004">
    <property type="protein sequence ID" value="OYD51249.1"/>
    <property type="molecule type" value="Genomic_DNA"/>
</dbReference>
<evidence type="ECO:0000256" key="5">
    <source>
        <dbReference type="ARBA" id="ARBA00022692"/>
    </source>
</evidence>
<gene>
    <name evidence="11" type="ORF">CBY09_05325</name>
</gene>
<evidence type="ECO:0000256" key="4">
    <source>
        <dbReference type="ARBA" id="ARBA00022679"/>
    </source>
</evidence>
<feature type="transmembrane region" description="Helical" evidence="8">
    <location>
        <begin position="101"/>
        <end position="123"/>
    </location>
</feature>
<keyword evidence="5 8" id="KW-0812">Transmembrane</keyword>
<evidence type="ECO:0000256" key="6">
    <source>
        <dbReference type="ARBA" id="ARBA00022989"/>
    </source>
</evidence>
<keyword evidence="3" id="KW-0997">Cell inner membrane</keyword>
<evidence type="ECO:0000313" key="12">
    <source>
        <dbReference type="Proteomes" id="UP000215441"/>
    </source>
</evidence>
<name>A0A235EQF9_9BURK</name>
<keyword evidence="6 8" id="KW-1133">Transmembrane helix</keyword>
<keyword evidence="12" id="KW-1185">Reference proteome</keyword>
<dbReference type="AlphaFoldDB" id="A0A235EQF9"/>
<dbReference type="GO" id="GO:0005886">
    <property type="term" value="C:plasma membrane"/>
    <property type="evidence" value="ECO:0007669"/>
    <property type="project" value="UniProtKB-SubCell"/>
</dbReference>
<keyword evidence="7 8" id="KW-0472">Membrane</keyword>
<keyword evidence="2" id="KW-1003">Cell membrane</keyword>
<reference evidence="11 12" key="1">
    <citation type="submission" date="2017-07" db="EMBL/GenBank/DDBJ databases">
        <title>Acidovorax KNDSW TSA 6 genome sequence and assembly.</title>
        <authorList>
            <person name="Mayilraj S."/>
        </authorList>
    </citation>
    <scope>NUCLEOTIDE SEQUENCE [LARGE SCALE GENOMIC DNA]</scope>
    <source>
        <strain evidence="11 12">KNDSW-TSA6</strain>
    </source>
</reference>
<feature type="transmembrane region" description="Helical" evidence="8">
    <location>
        <begin position="36"/>
        <end position="56"/>
    </location>
</feature>
<evidence type="ECO:0000256" key="3">
    <source>
        <dbReference type="ARBA" id="ARBA00022519"/>
    </source>
</evidence>
<dbReference type="NCBIfam" id="NF028537">
    <property type="entry name" value="P_eth_NH2_trans"/>
    <property type="match status" value="1"/>
</dbReference>
<dbReference type="InterPro" id="IPR000917">
    <property type="entry name" value="Sulfatase_N"/>
</dbReference>
<dbReference type="OrthoDB" id="9786870at2"/>
<dbReference type="InterPro" id="IPR040423">
    <property type="entry name" value="PEA_transferase"/>
</dbReference>
<dbReference type="GO" id="GO:0009244">
    <property type="term" value="P:lipopolysaccharide core region biosynthetic process"/>
    <property type="evidence" value="ECO:0007669"/>
    <property type="project" value="TreeGrafter"/>
</dbReference>
<organism evidence="11 12">
    <name type="scientific">Acidovorax kalamii</name>
    <dbReference type="NCBI Taxonomy" id="2004485"/>
    <lineage>
        <taxon>Bacteria</taxon>
        <taxon>Pseudomonadati</taxon>
        <taxon>Pseudomonadota</taxon>
        <taxon>Betaproteobacteria</taxon>
        <taxon>Burkholderiales</taxon>
        <taxon>Comamonadaceae</taxon>
        <taxon>Acidovorax</taxon>
    </lineage>
</organism>
<evidence type="ECO:0000259" key="10">
    <source>
        <dbReference type="Pfam" id="PF08019"/>
    </source>
</evidence>
<evidence type="ECO:0000259" key="9">
    <source>
        <dbReference type="Pfam" id="PF00884"/>
    </source>
</evidence>
<dbReference type="GO" id="GO:0016776">
    <property type="term" value="F:phosphotransferase activity, phosphate group as acceptor"/>
    <property type="evidence" value="ECO:0007669"/>
    <property type="project" value="TreeGrafter"/>
</dbReference>
<dbReference type="PANTHER" id="PTHR30443">
    <property type="entry name" value="INNER MEMBRANE PROTEIN"/>
    <property type="match status" value="1"/>
</dbReference>
<keyword evidence="4 11" id="KW-0808">Transferase</keyword>
<dbReference type="InterPro" id="IPR012549">
    <property type="entry name" value="EptA-like_N"/>
</dbReference>
<sequence length="582" mass="62784">MPLILQRLLHPHLAAGAAPQAPSTARRPAPPAHLHPVWVVVLISTWLATACNVPLWREVAQLPGHGSLRSWGFAMAFAVIVAAGNAALLSLLAWRWTLKPAAALMVVMAAFGAYFMLAYGIAIDASMLTNVLQTDAHEATDLLSWRMAATVLALAAPPLVWLYRRPVRRLGAWRHAAHNGLLLVGAVALIVVCVLAVFQDFASTMRNHTRLRYLINPLNSVYALGHIATQPLRINTRTLLPVGRDAQLGASYAGQAQPPLLVLVLGETGRSGNFGINGYARNTTPLLSARTDLASAGNAWSCGTSTAASVPCMFSHLGRTGYEARAANFESLIDVLQHAGLAVLWVDNQSGCKGVCDRAGQTSTASWSDPALCPTPGECLDRVMLKDLDERIAALPAEQRQRGTVVVLHQMGSHGPAYSKRSAPEHKRFLPECTSTALQECERQQVVNAYDNSIVETDAFLDAVIQWLSARGGKAQTAMMYVADHGESLGENNLYLHGLPYSIAPDVQKHVPWITWLSPAMQARTHIATGCLQHDLAERRITHDHYFHSVLGLMDVKTGAYSAGLDMFGGCRQGVGAGTGVW</sequence>
<feature type="transmembrane region" description="Helical" evidence="8">
    <location>
        <begin position="176"/>
        <end position="198"/>
    </location>
</feature>
<dbReference type="Proteomes" id="UP000215441">
    <property type="component" value="Unassembled WGS sequence"/>
</dbReference>
<dbReference type="SUPFAM" id="SSF53649">
    <property type="entry name" value="Alkaline phosphatase-like"/>
    <property type="match status" value="1"/>
</dbReference>
<protein>
    <submittedName>
        <fullName evidence="11">Phosphoethanolamine transferase</fullName>
    </submittedName>
</protein>
<feature type="transmembrane region" description="Helical" evidence="8">
    <location>
        <begin position="71"/>
        <end position="94"/>
    </location>
</feature>
<dbReference type="CDD" id="cd16017">
    <property type="entry name" value="LptA"/>
    <property type="match status" value="1"/>
</dbReference>
<dbReference type="Pfam" id="PF08019">
    <property type="entry name" value="EptA_B_N"/>
    <property type="match status" value="1"/>
</dbReference>
<dbReference type="RefSeq" id="WP_094287168.1">
    <property type="nucleotide sequence ID" value="NZ_NOIG01000004.1"/>
</dbReference>
<evidence type="ECO:0000256" key="1">
    <source>
        <dbReference type="ARBA" id="ARBA00004429"/>
    </source>
</evidence>
<comment type="caution">
    <text evidence="11">The sequence shown here is derived from an EMBL/GenBank/DDBJ whole genome shotgun (WGS) entry which is preliminary data.</text>
</comment>
<evidence type="ECO:0000256" key="2">
    <source>
        <dbReference type="ARBA" id="ARBA00022475"/>
    </source>
</evidence>
<evidence type="ECO:0000256" key="7">
    <source>
        <dbReference type="ARBA" id="ARBA00023136"/>
    </source>
</evidence>
<dbReference type="Gene3D" id="3.40.720.10">
    <property type="entry name" value="Alkaline Phosphatase, subunit A"/>
    <property type="match status" value="1"/>
</dbReference>
<feature type="transmembrane region" description="Helical" evidence="8">
    <location>
        <begin position="143"/>
        <end position="164"/>
    </location>
</feature>
<feature type="domain" description="Phosphoethanolamine transferase N-terminal" evidence="10">
    <location>
        <begin position="84"/>
        <end position="230"/>
    </location>
</feature>
<comment type="subcellular location">
    <subcellularLocation>
        <location evidence="1">Cell inner membrane</location>
        <topology evidence="1">Multi-pass membrane protein</topology>
    </subcellularLocation>
</comment>
<evidence type="ECO:0000256" key="8">
    <source>
        <dbReference type="SAM" id="Phobius"/>
    </source>
</evidence>
<dbReference type="PANTHER" id="PTHR30443:SF0">
    <property type="entry name" value="PHOSPHOETHANOLAMINE TRANSFERASE EPTA"/>
    <property type="match status" value="1"/>
</dbReference>
<dbReference type="InterPro" id="IPR017850">
    <property type="entry name" value="Alkaline_phosphatase_core_sf"/>
</dbReference>
<evidence type="ECO:0000313" key="11">
    <source>
        <dbReference type="EMBL" id="OYD51249.1"/>
    </source>
</evidence>
<accession>A0A235EQF9</accession>